<accession>A0ABV6Z1C0</accession>
<dbReference type="Gene3D" id="3.30.200.20">
    <property type="entry name" value="Phosphorylase Kinase, domain 1"/>
    <property type="match status" value="1"/>
</dbReference>
<dbReference type="InterPro" id="IPR011990">
    <property type="entry name" value="TPR-like_helical_dom_sf"/>
</dbReference>
<protein>
    <submittedName>
        <fullName evidence="5">Tetratricopeptide repeat protein</fullName>
    </submittedName>
</protein>
<keyword evidence="2" id="KW-0067">ATP-binding</keyword>
<evidence type="ECO:0000256" key="1">
    <source>
        <dbReference type="ARBA" id="ARBA00022741"/>
    </source>
</evidence>
<evidence type="ECO:0000313" key="6">
    <source>
        <dbReference type="Proteomes" id="UP001594351"/>
    </source>
</evidence>
<dbReference type="InterPro" id="IPR019734">
    <property type="entry name" value="TPR_rpt"/>
</dbReference>
<evidence type="ECO:0000256" key="2">
    <source>
        <dbReference type="ARBA" id="ARBA00022840"/>
    </source>
</evidence>
<dbReference type="SUPFAM" id="SSF48452">
    <property type="entry name" value="TPR-like"/>
    <property type="match status" value="2"/>
</dbReference>
<name>A0ABV6Z1C0_UNCC1</name>
<gene>
    <name evidence="5" type="ORF">ACFL27_18805</name>
</gene>
<dbReference type="InterPro" id="IPR027417">
    <property type="entry name" value="P-loop_NTPase"/>
</dbReference>
<dbReference type="Gene3D" id="1.10.510.10">
    <property type="entry name" value="Transferase(Phosphotransferase) domain 1"/>
    <property type="match status" value="2"/>
</dbReference>
<dbReference type="EMBL" id="JBHPBY010000288">
    <property type="protein sequence ID" value="MFC1852251.1"/>
    <property type="molecule type" value="Genomic_DNA"/>
</dbReference>
<feature type="non-terminal residue" evidence="5">
    <location>
        <position position="1"/>
    </location>
</feature>
<dbReference type="InterPro" id="IPR011009">
    <property type="entry name" value="Kinase-like_dom_sf"/>
</dbReference>
<dbReference type="InterPro" id="IPR008271">
    <property type="entry name" value="Ser/Thr_kinase_AS"/>
</dbReference>
<keyword evidence="6" id="KW-1185">Reference proteome</keyword>
<evidence type="ECO:0000313" key="5">
    <source>
        <dbReference type="EMBL" id="MFC1852251.1"/>
    </source>
</evidence>
<comment type="caution">
    <text evidence="5">The sequence shown here is derived from an EMBL/GenBank/DDBJ whole genome shotgun (WGS) entry which is preliminary data.</text>
</comment>
<dbReference type="InterPro" id="IPR041664">
    <property type="entry name" value="AAA_16"/>
</dbReference>
<feature type="domain" description="Protein kinase" evidence="4">
    <location>
        <begin position="1"/>
        <end position="309"/>
    </location>
</feature>
<dbReference type="Proteomes" id="UP001594351">
    <property type="component" value="Unassembled WGS sequence"/>
</dbReference>
<dbReference type="PROSITE" id="PS50005">
    <property type="entry name" value="TPR"/>
    <property type="match status" value="1"/>
</dbReference>
<dbReference type="Pfam" id="PF13424">
    <property type="entry name" value="TPR_12"/>
    <property type="match status" value="3"/>
</dbReference>
<dbReference type="PROSITE" id="PS50011">
    <property type="entry name" value="PROTEIN_KINASE_DOM"/>
    <property type="match status" value="1"/>
</dbReference>
<dbReference type="SMART" id="SM00220">
    <property type="entry name" value="S_TKc"/>
    <property type="match status" value="1"/>
</dbReference>
<dbReference type="Pfam" id="PF13176">
    <property type="entry name" value="TPR_7"/>
    <property type="match status" value="1"/>
</dbReference>
<dbReference type="SUPFAM" id="SSF56112">
    <property type="entry name" value="Protein kinase-like (PK-like)"/>
    <property type="match status" value="1"/>
</dbReference>
<dbReference type="Gene3D" id="3.40.50.300">
    <property type="entry name" value="P-loop containing nucleotide triphosphate hydrolases"/>
    <property type="match status" value="1"/>
</dbReference>
<dbReference type="PANTHER" id="PTHR16305">
    <property type="entry name" value="TESTICULAR SOLUBLE ADENYLYL CYCLASE"/>
    <property type="match status" value="1"/>
</dbReference>
<proteinExistence type="predicted"/>
<dbReference type="PROSITE" id="PS00675">
    <property type="entry name" value="SIGMA54_INTERACT_1"/>
    <property type="match status" value="1"/>
</dbReference>
<dbReference type="SMART" id="SM00028">
    <property type="entry name" value="TPR"/>
    <property type="match status" value="7"/>
</dbReference>
<keyword evidence="3" id="KW-0802">TPR repeat</keyword>
<dbReference type="SUPFAM" id="SSF52540">
    <property type="entry name" value="P-loop containing nucleoside triphosphate hydrolases"/>
    <property type="match status" value="1"/>
</dbReference>
<dbReference type="Gene3D" id="1.25.40.10">
    <property type="entry name" value="Tetratricopeptide repeat domain"/>
    <property type="match status" value="2"/>
</dbReference>
<feature type="repeat" description="TPR" evidence="3">
    <location>
        <begin position="859"/>
        <end position="892"/>
    </location>
</feature>
<evidence type="ECO:0000256" key="3">
    <source>
        <dbReference type="PROSITE-ProRule" id="PRU00339"/>
    </source>
</evidence>
<reference evidence="5 6" key="1">
    <citation type="submission" date="2024-09" db="EMBL/GenBank/DDBJ databases">
        <title>Laminarin stimulates single cell rates of sulfate reduction while oxygen inhibits transcriptomic activity in coastal marine sediment.</title>
        <authorList>
            <person name="Lindsay M."/>
            <person name="Orcutt B."/>
            <person name="Emerson D."/>
            <person name="Stepanauskas R."/>
            <person name="D'Angelo T."/>
        </authorList>
    </citation>
    <scope>NUCLEOTIDE SEQUENCE [LARGE SCALE GENOMIC DNA]</scope>
    <source>
        <strain evidence="5">SAG AM-311-K15</strain>
    </source>
</reference>
<dbReference type="InterPro" id="IPR000719">
    <property type="entry name" value="Prot_kinase_dom"/>
</dbReference>
<dbReference type="InterPro" id="IPR025662">
    <property type="entry name" value="Sigma_54_int_dom_ATP-bd_1"/>
</dbReference>
<dbReference type="CDD" id="cd14014">
    <property type="entry name" value="STKc_PknB_like"/>
    <property type="match status" value="1"/>
</dbReference>
<dbReference type="PROSITE" id="PS00108">
    <property type="entry name" value="PROTEIN_KINASE_ST"/>
    <property type="match status" value="1"/>
</dbReference>
<organism evidence="5 6">
    <name type="scientific">candidate division CSSED10-310 bacterium</name>
    <dbReference type="NCBI Taxonomy" id="2855610"/>
    <lineage>
        <taxon>Bacteria</taxon>
        <taxon>Bacteria division CSSED10-310</taxon>
    </lineage>
</organism>
<evidence type="ECO:0000259" key="4">
    <source>
        <dbReference type="PROSITE" id="PS50011"/>
    </source>
</evidence>
<dbReference type="Pfam" id="PF13191">
    <property type="entry name" value="AAA_16"/>
    <property type="match status" value="1"/>
</dbReference>
<sequence>NTHTPLPHEKLLQSIRREIHVLSQLKHPGIVRIVDQGIADGLPWYAMELVEGLSLRNWCLKPITGAETQPAQAASNGTTAVTGANGSAAWWTLSMAEGVARPALIDTTNPVESSPDPLDTAFSDSTPAAAFSSVYLTSILKVICRLCVPLAYIHSRGLVHRDLKPDNVLVQADGKPIIVDFGLFQQFGGDVSREMLEIDSRVVGTVSYMAPEQIQGGLVDARADLYALGCILYELLTGRRPFEAHTTTDMLFAHLHQTPEPPAYNSPWIPAELNELVLRLLTKDRRLRPGYAYDVAVCLARISGEEEFLPPTDRPRDYLYRSGLAGRLGQLEALRTHLKRLHQGQGGLVLVGGESGVGKTRLALELGLEAAFTEVRVITGECQDGAHNPLSAFLKPLQFVADYCREKGRAETTRILGPRSKVLALYEPSLGILTEPDDFPEPVKLPPAAAQLRLFSYLKQTLQTLAGEKPLLLILDDLQWADDLSLGFLEHVNQGNFFEHHGVLFVGTFRTEEITSGLAQLLNKTDPIRMELGRLEEHAVEAMISDMLAITPAPQHFTSFLARHSEGNPFFVAEFLRTAVSERVIWRDEKGIWQVGLPEQAKTDFETLTLPTSLRDLIGRRLADLSFEARTVMNAAAVVGRESPLVLLNQMLDMDEETMMNALEQLRRRHVLSESNPDVFRFEHDKIRAVATTSLLEEEQIRLHRSAANGLETVFAEKQDMYRADLAYHWERAGDAEKAKPYYLTAARSAVEHYSFQEADKLYRAYLRLDPDPSVQRVLVQLELGADVLGRVGRMREAEEELSQALAEARQQNDATAIAPSLRALGLIHEDTGRMTEAQTLYAEALTLFRKLADTEGQCTTMINLGNIHRQYGRKQEALTLYKKALELARQMPDSDSEATVILCLALLHDDQGRYQEAETLYEQVLRIAIQRNNKRLEGLVYSNLANVCKGLGKIERARNLHEKNLSIARETGHLKSERITLGNLAVLHYEQGHLEEAEGLYKQTIVIAREVGDRRLEGDVLGNLALLHHKQGRLDRAEELYEQALANHRLVGDRSSEGIALGNLANLCRDRGFIDQAQDYYEQALSVSREIGDQRSEGAWLSEQAVLFLFIKGDVFQAEKLIQQGQTLLQGVGDLLEHTKAHCTQGHITLAQGNSAQTMLSEAWAIAAQLNVGPESELATAITRLSQAQTMFEGQEHHLLFRGTLIRDIPPGLRKWLRQQGHLPGPKQNNLTA</sequence>
<dbReference type="Pfam" id="PF00069">
    <property type="entry name" value="Pkinase"/>
    <property type="match status" value="1"/>
</dbReference>
<keyword evidence="1" id="KW-0547">Nucleotide-binding</keyword>
<dbReference type="PANTHER" id="PTHR16305:SF28">
    <property type="entry name" value="GUANYLATE CYCLASE DOMAIN-CONTAINING PROTEIN"/>
    <property type="match status" value="1"/>
</dbReference>